<gene>
    <name evidence="2" type="ORF">A3C93_00540</name>
</gene>
<dbReference type="CDD" id="cd10035">
    <property type="entry name" value="UDG_like"/>
    <property type="match status" value="1"/>
</dbReference>
<organism evidence="2 3">
    <name type="scientific">Candidatus Lloydbacteria bacterium RIFCSPHIGHO2_02_FULL_54_17</name>
    <dbReference type="NCBI Taxonomy" id="1798664"/>
    <lineage>
        <taxon>Bacteria</taxon>
        <taxon>Candidatus Lloydiibacteriota</taxon>
    </lineage>
</organism>
<proteinExistence type="predicted"/>
<dbReference type="STRING" id="1798664.A3C93_00540"/>
<accession>A0A1G2DB79</accession>
<feature type="domain" description="Uracil-DNA glycosylase-like" evidence="1">
    <location>
        <begin position="44"/>
        <end position="186"/>
    </location>
</feature>
<protein>
    <recommendedName>
        <fullName evidence="1">Uracil-DNA glycosylase-like domain-containing protein</fullName>
    </recommendedName>
</protein>
<dbReference type="InterPro" id="IPR005122">
    <property type="entry name" value="Uracil-DNA_glycosylase-like"/>
</dbReference>
<evidence type="ECO:0000313" key="3">
    <source>
        <dbReference type="Proteomes" id="UP000178636"/>
    </source>
</evidence>
<dbReference type="SUPFAM" id="SSF52141">
    <property type="entry name" value="Uracil-DNA glycosylase-like"/>
    <property type="match status" value="1"/>
</dbReference>
<evidence type="ECO:0000259" key="1">
    <source>
        <dbReference type="Pfam" id="PF03167"/>
    </source>
</evidence>
<name>A0A1G2DB79_9BACT</name>
<dbReference type="EMBL" id="MHLO01000044">
    <property type="protein sequence ID" value="OGZ10884.1"/>
    <property type="molecule type" value="Genomic_DNA"/>
</dbReference>
<comment type="caution">
    <text evidence="2">The sequence shown here is derived from an EMBL/GenBank/DDBJ whole genome shotgun (WGS) entry which is preliminary data.</text>
</comment>
<sequence length="205" mass="22938">MKKFVEKLARTKAPKDAKNPWDLSRAGNAVRRKNLEGYLMKMAKAKPTVLLVGEAPGYRGCGRTGVPFCSEKLIRAHPFFADNGVFGVEHEGDPMAEASASIVWKTFDALDFYPLMWATYPFHPHEPNDELSNRAPRPEEVRLGREFLENIVRLFAIKHIIAVGRVAEKCLGEMGHEAYAVRHPSHGGATLFAKGLAEFAKKHRN</sequence>
<dbReference type="Pfam" id="PF03167">
    <property type="entry name" value="UDG"/>
    <property type="match status" value="1"/>
</dbReference>
<evidence type="ECO:0000313" key="2">
    <source>
        <dbReference type="EMBL" id="OGZ10884.1"/>
    </source>
</evidence>
<reference evidence="2 3" key="1">
    <citation type="journal article" date="2016" name="Nat. Commun.">
        <title>Thousands of microbial genomes shed light on interconnected biogeochemical processes in an aquifer system.</title>
        <authorList>
            <person name="Anantharaman K."/>
            <person name="Brown C.T."/>
            <person name="Hug L.A."/>
            <person name="Sharon I."/>
            <person name="Castelle C.J."/>
            <person name="Probst A.J."/>
            <person name="Thomas B.C."/>
            <person name="Singh A."/>
            <person name="Wilkins M.J."/>
            <person name="Karaoz U."/>
            <person name="Brodie E.L."/>
            <person name="Williams K.H."/>
            <person name="Hubbard S.S."/>
            <person name="Banfield J.F."/>
        </authorList>
    </citation>
    <scope>NUCLEOTIDE SEQUENCE [LARGE SCALE GENOMIC DNA]</scope>
</reference>
<dbReference type="Proteomes" id="UP000178636">
    <property type="component" value="Unassembled WGS sequence"/>
</dbReference>
<dbReference type="Gene3D" id="3.40.470.10">
    <property type="entry name" value="Uracil-DNA glycosylase-like domain"/>
    <property type="match status" value="1"/>
</dbReference>
<dbReference type="InterPro" id="IPR036895">
    <property type="entry name" value="Uracil-DNA_glycosylase-like_sf"/>
</dbReference>
<dbReference type="AlphaFoldDB" id="A0A1G2DB79"/>